<dbReference type="InterPro" id="IPR026622">
    <property type="entry name" value="Mxra7"/>
</dbReference>
<reference evidence="4" key="2">
    <citation type="submission" date="2025-09" db="UniProtKB">
        <authorList>
            <consortium name="Ensembl"/>
        </authorList>
    </citation>
    <scope>IDENTIFICATION</scope>
</reference>
<dbReference type="STRING" id="94237.ENSMMOP00000027430"/>
<feature type="domain" description="Matrix-remodeling-associated protein 7 helical" evidence="3">
    <location>
        <begin position="92"/>
        <end position="154"/>
    </location>
</feature>
<dbReference type="Proteomes" id="UP000261620">
    <property type="component" value="Unplaced"/>
</dbReference>
<feature type="region of interest" description="Disordered" evidence="1">
    <location>
        <begin position="26"/>
        <end position="95"/>
    </location>
</feature>
<evidence type="ECO:0000256" key="1">
    <source>
        <dbReference type="SAM" id="MobiDB-lite"/>
    </source>
</evidence>
<keyword evidence="2" id="KW-0732">Signal</keyword>
<dbReference type="PANTHER" id="PTHR21845:SF2">
    <property type="entry name" value="MATRIX-REMODELING-ASSOCIATED PROTEIN 7"/>
    <property type="match status" value="1"/>
</dbReference>
<evidence type="ECO:0000313" key="4">
    <source>
        <dbReference type="Ensembl" id="ENSMMOP00000027430.1"/>
    </source>
</evidence>
<evidence type="ECO:0000259" key="3">
    <source>
        <dbReference type="Pfam" id="PF25473"/>
    </source>
</evidence>
<evidence type="ECO:0000256" key="2">
    <source>
        <dbReference type="SAM" id="SignalP"/>
    </source>
</evidence>
<sequence>MELTLILSAAIFTLLAIVVATSLLSGSSSAEECANPPRSSARREAGDASAAGLEPPGPEQNGHSPWQKQKAADDRREIVSDHWDSHENGSLKYIPGKARSHHLEMMMSKEELEEEQRVQREQLAAIFQLLKDNKDTFGEVLEGDMEEQLRLYSI</sequence>
<dbReference type="InterPro" id="IPR057534">
    <property type="entry name" value="MXRA7_helical"/>
</dbReference>
<organism evidence="4 5">
    <name type="scientific">Mola mola</name>
    <name type="common">Ocean sunfish</name>
    <name type="synonym">Tetraodon mola</name>
    <dbReference type="NCBI Taxonomy" id="94237"/>
    <lineage>
        <taxon>Eukaryota</taxon>
        <taxon>Metazoa</taxon>
        <taxon>Chordata</taxon>
        <taxon>Craniata</taxon>
        <taxon>Vertebrata</taxon>
        <taxon>Euteleostomi</taxon>
        <taxon>Actinopterygii</taxon>
        <taxon>Neopterygii</taxon>
        <taxon>Teleostei</taxon>
        <taxon>Neoteleostei</taxon>
        <taxon>Acanthomorphata</taxon>
        <taxon>Eupercaria</taxon>
        <taxon>Tetraodontiformes</taxon>
        <taxon>Molidae</taxon>
        <taxon>Mola</taxon>
    </lineage>
</organism>
<protein>
    <recommendedName>
        <fullName evidence="3">Matrix-remodeling-associated protein 7 helical domain-containing protein</fullName>
    </recommendedName>
</protein>
<dbReference type="OMA" id="HLETMMS"/>
<feature type="chain" id="PRO_5018601651" description="Matrix-remodeling-associated protein 7 helical domain-containing protein" evidence="2">
    <location>
        <begin position="31"/>
        <end position="154"/>
    </location>
</feature>
<dbReference type="PANTHER" id="PTHR21845">
    <property type="entry name" value="TRANSMEMBRANE ANCHOR PROTEIN 1"/>
    <property type="match status" value="1"/>
</dbReference>
<accession>A0A3Q3XFA9</accession>
<proteinExistence type="predicted"/>
<reference evidence="4" key="1">
    <citation type="submission" date="2025-08" db="UniProtKB">
        <authorList>
            <consortium name="Ensembl"/>
        </authorList>
    </citation>
    <scope>IDENTIFICATION</scope>
</reference>
<feature type="signal peptide" evidence="2">
    <location>
        <begin position="1"/>
        <end position="30"/>
    </location>
</feature>
<dbReference type="AlphaFoldDB" id="A0A3Q3XFA9"/>
<feature type="compositionally biased region" description="Basic and acidic residues" evidence="1">
    <location>
        <begin position="70"/>
        <end position="89"/>
    </location>
</feature>
<dbReference type="Pfam" id="PF25473">
    <property type="entry name" value="MXRA7_helical"/>
    <property type="match status" value="1"/>
</dbReference>
<name>A0A3Q3XFA9_MOLML</name>
<dbReference type="Ensembl" id="ENSMMOT00000027897.1">
    <property type="protein sequence ID" value="ENSMMOP00000027430.1"/>
    <property type="gene ID" value="ENSMMOG00000020748.1"/>
</dbReference>
<keyword evidence="5" id="KW-1185">Reference proteome</keyword>
<evidence type="ECO:0000313" key="5">
    <source>
        <dbReference type="Proteomes" id="UP000261620"/>
    </source>
</evidence>